<name>A0AAW1KWI9_SAPOF</name>
<dbReference type="PANTHER" id="PTHR23024:SF582">
    <property type="entry name" value="CARBOXYLESTERASE 12-RELATED"/>
    <property type="match status" value="1"/>
</dbReference>
<keyword evidence="4" id="KW-1185">Reference proteome</keyword>
<dbReference type="InterPro" id="IPR029058">
    <property type="entry name" value="AB_hydrolase_fold"/>
</dbReference>
<organism evidence="3 4">
    <name type="scientific">Saponaria officinalis</name>
    <name type="common">Common soapwort</name>
    <name type="synonym">Lychnis saponaria</name>
    <dbReference type="NCBI Taxonomy" id="3572"/>
    <lineage>
        <taxon>Eukaryota</taxon>
        <taxon>Viridiplantae</taxon>
        <taxon>Streptophyta</taxon>
        <taxon>Embryophyta</taxon>
        <taxon>Tracheophyta</taxon>
        <taxon>Spermatophyta</taxon>
        <taxon>Magnoliopsida</taxon>
        <taxon>eudicotyledons</taxon>
        <taxon>Gunneridae</taxon>
        <taxon>Pentapetalae</taxon>
        <taxon>Caryophyllales</taxon>
        <taxon>Caryophyllaceae</taxon>
        <taxon>Caryophylleae</taxon>
        <taxon>Saponaria</taxon>
    </lineage>
</organism>
<evidence type="ECO:0000313" key="4">
    <source>
        <dbReference type="Proteomes" id="UP001443914"/>
    </source>
</evidence>
<dbReference type="PANTHER" id="PTHR23024">
    <property type="entry name" value="ARYLACETAMIDE DEACETYLASE"/>
    <property type="match status" value="1"/>
</dbReference>
<dbReference type="AlphaFoldDB" id="A0AAW1KWI9"/>
<evidence type="ECO:0000259" key="2">
    <source>
        <dbReference type="Pfam" id="PF07859"/>
    </source>
</evidence>
<dbReference type="GO" id="GO:0016787">
    <property type="term" value="F:hydrolase activity"/>
    <property type="evidence" value="ECO:0007669"/>
    <property type="project" value="InterPro"/>
</dbReference>
<reference evidence="3" key="1">
    <citation type="submission" date="2024-03" db="EMBL/GenBank/DDBJ databases">
        <title>WGS assembly of Saponaria officinalis var. Norfolk2.</title>
        <authorList>
            <person name="Jenkins J."/>
            <person name="Shu S."/>
            <person name="Grimwood J."/>
            <person name="Barry K."/>
            <person name="Goodstein D."/>
            <person name="Schmutz J."/>
            <person name="Leebens-Mack J."/>
            <person name="Osbourn A."/>
        </authorList>
    </citation>
    <scope>NUCLEOTIDE SEQUENCE [LARGE SCALE GENOMIC DNA]</scope>
    <source>
        <strain evidence="3">JIC</strain>
    </source>
</reference>
<dbReference type="InterPro" id="IPR050466">
    <property type="entry name" value="Carboxylest/Gibb_receptor"/>
</dbReference>
<accession>A0AAW1KWI9</accession>
<dbReference type="Gene3D" id="3.40.50.1820">
    <property type="entry name" value="alpha/beta hydrolase"/>
    <property type="match status" value="1"/>
</dbReference>
<protein>
    <recommendedName>
        <fullName evidence="2">Alpha/beta hydrolase fold-3 domain-containing protein</fullName>
    </recommendedName>
</protein>
<comment type="caution">
    <text evidence="3">The sequence shown here is derived from an EMBL/GenBank/DDBJ whole genome shotgun (WGS) entry which is preliminary data.</text>
</comment>
<evidence type="ECO:0000313" key="3">
    <source>
        <dbReference type="EMBL" id="KAK9724494.1"/>
    </source>
</evidence>
<dbReference type="Proteomes" id="UP001443914">
    <property type="component" value="Unassembled WGS sequence"/>
</dbReference>
<comment type="similarity">
    <text evidence="1">Belongs to the 'GDXG' lipolytic enzyme family.</text>
</comment>
<dbReference type="Pfam" id="PF07859">
    <property type="entry name" value="Abhydrolase_3"/>
    <property type="match status" value="1"/>
</dbReference>
<dbReference type="EMBL" id="JBDFQZ010000005">
    <property type="protein sequence ID" value="KAK9724494.1"/>
    <property type="molecule type" value="Genomic_DNA"/>
</dbReference>
<sequence length="317" mass="35244">MDYRNGVVEWNYKKEDISENFFFFNLLKDGRVHVLAPDTSDTIKIPPSDDVTTGVKIKDVVISDDVTARVFLPLSRAGEKLPVLLYVHGGAFCMGSAFSVEYTRFLTTVAAQSNVVAVSVEYGLFPTRVIPACYDDAWLALQWLASHGDMNVSEAGQDPWITDHADLTRIFVGGDSAGGNICHTLLVRVGKLGLQGGARVKGMLLIHPYFDEGDRIWMYMCPTNEGPRDPRMKPAPEDLAKIGCDRVLVLVGGKDELKGAGKTYMEELSKSGWKGSIEFVENVDKEHCFHLSDYLDHEALAINDRIKSFINYEKARC</sequence>
<evidence type="ECO:0000256" key="1">
    <source>
        <dbReference type="ARBA" id="ARBA00010515"/>
    </source>
</evidence>
<proteinExistence type="inferred from homology"/>
<gene>
    <name evidence="3" type="ORF">RND81_05G076800</name>
</gene>
<dbReference type="SUPFAM" id="SSF53474">
    <property type="entry name" value="alpha/beta-Hydrolases"/>
    <property type="match status" value="1"/>
</dbReference>
<feature type="domain" description="Alpha/beta hydrolase fold-3" evidence="2">
    <location>
        <begin position="84"/>
        <end position="290"/>
    </location>
</feature>
<dbReference type="InterPro" id="IPR013094">
    <property type="entry name" value="AB_hydrolase_3"/>
</dbReference>